<sequence length="129" mass="14397">MQHTFYEQLETLYASITSSTIPTISNTSIITIITMKASFILSLFFLASAVSATDKDYKQMCYETCVHKNCNGSNTSNLCTPNYVRTFLHVDYRPQGQGKVPNAVHASICVMAPSGVTTFNRDDYECERS</sequence>
<keyword evidence="3" id="KW-1185">Reference proteome</keyword>
<evidence type="ECO:0000256" key="1">
    <source>
        <dbReference type="SAM" id="Phobius"/>
    </source>
</evidence>
<dbReference type="EMBL" id="KV442041">
    <property type="protein sequence ID" value="OAQ29415.1"/>
    <property type="molecule type" value="Genomic_DNA"/>
</dbReference>
<proteinExistence type="predicted"/>
<accession>A0A197JW21</accession>
<keyword evidence="1" id="KW-1133">Transmembrane helix</keyword>
<keyword evidence="1" id="KW-0812">Transmembrane</keyword>
<evidence type="ECO:0000313" key="3">
    <source>
        <dbReference type="Proteomes" id="UP000078512"/>
    </source>
</evidence>
<gene>
    <name evidence="2" type="ORF">K457DRAFT_19220</name>
</gene>
<name>A0A197JW21_9FUNG</name>
<evidence type="ECO:0000313" key="2">
    <source>
        <dbReference type="EMBL" id="OAQ29415.1"/>
    </source>
</evidence>
<dbReference type="OrthoDB" id="2367195at2759"/>
<dbReference type="Proteomes" id="UP000078512">
    <property type="component" value="Unassembled WGS sequence"/>
</dbReference>
<protein>
    <submittedName>
        <fullName evidence="2">Uncharacterized protein</fullName>
    </submittedName>
</protein>
<dbReference type="AlphaFoldDB" id="A0A197JW21"/>
<reference evidence="2 3" key="1">
    <citation type="submission" date="2016-05" db="EMBL/GenBank/DDBJ databases">
        <title>Genome sequencing reveals origins of a unique bacterial endosymbiosis in the earliest lineages of terrestrial Fungi.</title>
        <authorList>
            <consortium name="DOE Joint Genome Institute"/>
            <person name="Uehling J."/>
            <person name="Gryganskyi A."/>
            <person name="Hameed K."/>
            <person name="Tschaplinski T."/>
            <person name="Misztal P."/>
            <person name="Wu S."/>
            <person name="Desiro A."/>
            <person name="Vande Pol N."/>
            <person name="Du Z.-Y."/>
            <person name="Zienkiewicz A."/>
            <person name="Zienkiewicz K."/>
            <person name="Morin E."/>
            <person name="Tisserant E."/>
            <person name="Splivallo R."/>
            <person name="Hainaut M."/>
            <person name="Henrissat B."/>
            <person name="Ohm R."/>
            <person name="Kuo A."/>
            <person name="Yan J."/>
            <person name="Lipzen A."/>
            <person name="Nolan M."/>
            <person name="Labutti K."/>
            <person name="Barry K."/>
            <person name="Goldstein A."/>
            <person name="Labbe J."/>
            <person name="Schadt C."/>
            <person name="Tuskan G."/>
            <person name="Grigoriev I."/>
            <person name="Martin F."/>
            <person name="Vilgalys R."/>
            <person name="Bonito G."/>
        </authorList>
    </citation>
    <scope>NUCLEOTIDE SEQUENCE [LARGE SCALE GENOMIC DNA]</scope>
    <source>
        <strain evidence="2 3">AG-77</strain>
    </source>
</reference>
<feature type="transmembrane region" description="Helical" evidence="1">
    <location>
        <begin position="29"/>
        <end position="50"/>
    </location>
</feature>
<organism evidence="2 3">
    <name type="scientific">Linnemannia elongata AG-77</name>
    <dbReference type="NCBI Taxonomy" id="1314771"/>
    <lineage>
        <taxon>Eukaryota</taxon>
        <taxon>Fungi</taxon>
        <taxon>Fungi incertae sedis</taxon>
        <taxon>Mucoromycota</taxon>
        <taxon>Mortierellomycotina</taxon>
        <taxon>Mortierellomycetes</taxon>
        <taxon>Mortierellales</taxon>
        <taxon>Mortierellaceae</taxon>
        <taxon>Linnemannia</taxon>
    </lineage>
</organism>
<keyword evidence="1" id="KW-0472">Membrane</keyword>